<dbReference type="InterPro" id="IPR051324">
    <property type="entry name" value="Stress/Tellurium_Resist"/>
</dbReference>
<reference evidence="3" key="1">
    <citation type="journal article" date="2019" name="Int. J. Syst. Evol. Microbiol.">
        <title>The Global Catalogue of Microorganisms (GCM) 10K type strain sequencing project: providing services to taxonomists for standard genome sequencing and annotation.</title>
        <authorList>
            <consortium name="The Broad Institute Genomics Platform"/>
            <consortium name="The Broad Institute Genome Sequencing Center for Infectious Disease"/>
            <person name="Wu L."/>
            <person name="Ma J."/>
        </authorList>
    </citation>
    <scope>NUCLEOTIDE SEQUENCE [LARGE SCALE GENOMIC DNA]</scope>
    <source>
        <strain evidence="3">JCM 9731</strain>
    </source>
</reference>
<dbReference type="Gene3D" id="2.60.60.30">
    <property type="entry name" value="sav2460 like domains"/>
    <property type="match status" value="1"/>
</dbReference>
<dbReference type="RefSeq" id="WP_343804207.1">
    <property type="nucleotide sequence ID" value="NZ_BAAADJ010000064.1"/>
</dbReference>
<dbReference type="PANTHER" id="PTHR32097:SF15">
    <property type="entry name" value="STRESS RESPONSE PROTEIN SCP2"/>
    <property type="match status" value="1"/>
</dbReference>
<feature type="domain" description="TerD" evidence="1">
    <location>
        <begin position="1"/>
        <end position="202"/>
    </location>
</feature>
<proteinExistence type="predicted"/>
<gene>
    <name evidence="2" type="ORF">GCM10008967_43380</name>
</gene>
<sequence length="203" mass="21929">MAISLQKGQKVDLTKGNAGLSKIMVGLGWDPVPTKGGGGLLGSLFGGGGSSNIDCDASVFMLNENDKIKSNQNIIYFGNLKSNDGSVTHTGDNLTGAGDGDDEQIMVDLHKIPANIQKLVFVVNIYDAVKRKQHFGMIQNAFIRVVDSANGQELIHYNLTDNYSGQTSLIVGEIYRHGQDWKFAAVGNGTQDPGLRELARRYQ</sequence>
<dbReference type="Proteomes" id="UP001500782">
    <property type="component" value="Unassembled WGS sequence"/>
</dbReference>
<dbReference type="InterPro" id="IPR003325">
    <property type="entry name" value="TerD"/>
</dbReference>
<name>A0ABP3GKV0_9BACI</name>
<evidence type="ECO:0000313" key="3">
    <source>
        <dbReference type="Proteomes" id="UP001500782"/>
    </source>
</evidence>
<dbReference type="PANTHER" id="PTHR32097">
    <property type="entry name" value="CAMP-BINDING PROTEIN 1-RELATED"/>
    <property type="match status" value="1"/>
</dbReference>
<dbReference type="CDD" id="cd06974">
    <property type="entry name" value="TerD_like"/>
    <property type="match status" value="1"/>
</dbReference>
<keyword evidence="3" id="KW-1185">Reference proteome</keyword>
<protein>
    <submittedName>
        <fullName evidence="2">TerD family protein</fullName>
    </submittedName>
</protein>
<organism evidence="2 3">
    <name type="scientific">Bacillus carboniphilus</name>
    <dbReference type="NCBI Taxonomy" id="86663"/>
    <lineage>
        <taxon>Bacteria</taxon>
        <taxon>Bacillati</taxon>
        <taxon>Bacillota</taxon>
        <taxon>Bacilli</taxon>
        <taxon>Bacillales</taxon>
        <taxon>Bacillaceae</taxon>
        <taxon>Bacillus</taxon>
    </lineage>
</organism>
<dbReference type="Pfam" id="PF02342">
    <property type="entry name" value="TerD"/>
    <property type="match status" value="1"/>
</dbReference>
<evidence type="ECO:0000259" key="1">
    <source>
        <dbReference type="Pfam" id="PF02342"/>
    </source>
</evidence>
<accession>A0ABP3GKV0</accession>
<comment type="caution">
    <text evidence="2">The sequence shown here is derived from an EMBL/GenBank/DDBJ whole genome shotgun (WGS) entry which is preliminary data.</text>
</comment>
<evidence type="ECO:0000313" key="2">
    <source>
        <dbReference type="EMBL" id="GAA0348377.1"/>
    </source>
</evidence>
<dbReference type="EMBL" id="BAAADJ010000064">
    <property type="protein sequence ID" value="GAA0348377.1"/>
    <property type="molecule type" value="Genomic_DNA"/>
</dbReference>